<keyword evidence="2" id="KW-0812">Transmembrane</keyword>
<protein>
    <submittedName>
        <fullName evidence="3">Uncharacterized protein</fullName>
    </submittedName>
</protein>
<dbReference type="OrthoDB" id="4955411at2"/>
<gene>
    <name evidence="3" type="ORF">C8D78_1364</name>
</gene>
<dbReference type="EMBL" id="RBIR01000002">
    <property type="protein sequence ID" value="RKR20722.1"/>
    <property type="molecule type" value="Genomic_DNA"/>
</dbReference>
<proteinExistence type="predicted"/>
<evidence type="ECO:0000313" key="3">
    <source>
        <dbReference type="EMBL" id="RKR20722.1"/>
    </source>
</evidence>
<name>A0A495EVA7_9MICC</name>
<feature type="compositionally biased region" description="Low complexity" evidence="1">
    <location>
        <begin position="183"/>
        <end position="195"/>
    </location>
</feature>
<feature type="region of interest" description="Disordered" evidence="1">
    <location>
        <begin position="183"/>
        <end position="227"/>
    </location>
</feature>
<dbReference type="AlphaFoldDB" id="A0A495EVA7"/>
<sequence>MTHIETVAVTAQATFGRDGAMFNGLLGFVAQLSVVLWGLVILTAVFRFVGIRIYRRGGARTRLVGTVQQDGRRSALLGTAAKSGRRSALVRTVAPAATLQTATLPASAVQAAALQASTLQAATLPASAAESARVQASASPLPDAGPVRLGPSTAVEKEVLRTPSELVDVLRTDAATKVTFDEAPQPAEASPAAAAHVKLPYRAPRDRRAEPRSPAHVRAFASHSTEA</sequence>
<evidence type="ECO:0000256" key="1">
    <source>
        <dbReference type="SAM" id="MobiDB-lite"/>
    </source>
</evidence>
<accession>A0A495EVA7</accession>
<dbReference type="RefSeq" id="WP_120951347.1">
    <property type="nucleotide sequence ID" value="NZ_RBIR01000002.1"/>
</dbReference>
<keyword evidence="2" id="KW-1133">Transmembrane helix</keyword>
<organism evidence="3 4">
    <name type="scientific">Arthrobacter oryzae</name>
    <dbReference type="NCBI Taxonomy" id="409290"/>
    <lineage>
        <taxon>Bacteria</taxon>
        <taxon>Bacillati</taxon>
        <taxon>Actinomycetota</taxon>
        <taxon>Actinomycetes</taxon>
        <taxon>Micrococcales</taxon>
        <taxon>Micrococcaceae</taxon>
        <taxon>Arthrobacter</taxon>
    </lineage>
</organism>
<feature type="transmembrane region" description="Helical" evidence="2">
    <location>
        <begin position="25"/>
        <end position="46"/>
    </location>
</feature>
<dbReference type="Proteomes" id="UP000276055">
    <property type="component" value="Unassembled WGS sequence"/>
</dbReference>
<evidence type="ECO:0000256" key="2">
    <source>
        <dbReference type="SAM" id="Phobius"/>
    </source>
</evidence>
<reference evidence="3 4" key="1">
    <citation type="submission" date="2018-10" db="EMBL/GenBank/DDBJ databases">
        <title>Genomic Encyclopedia of Type Strains, Phase IV (KMG-IV): sequencing the most valuable type-strain genomes for metagenomic binning, comparative biology and taxonomic classification.</title>
        <authorList>
            <person name="Goeker M."/>
        </authorList>
    </citation>
    <scope>NUCLEOTIDE SEQUENCE [LARGE SCALE GENOMIC DNA]</scope>
    <source>
        <strain evidence="3 4">DSM 25586</strain>
    </source>
</reference>
<comment type="caution">
    <text evidence="3">The sequence shown here is derived from an EMBL/GenBank/DDBJ whole genome shotgun (WGS) entry which is preliminary data.</text>
</comment>
<feature type="compositionally biased region" description="Basic and acidic residues" evidence="1">
    <location>
        <begin position="203"/>
        <end position="213"/>
    </location>
</feature>
<keyword evidence="2" id="KW-0472">Membrane</keyword>
<evidence type="ECO:0000313" key="4">
    <source>
        <dbReference type="Proteomes" id="UP000276055"/>
    </source>
</evidence>